<evidence type="ECO:0000313" key="4">
    <source>
        <dbReference type="EMBL" id="TKR94156.1"/>
    </source>
</evidence>
<organism evidence="4 5">
    <name type="scientific">Steinernema carpocapsae</name>
    <name type="common">Entomopathogenic nematode</name>
    <dbReference type="NCBI Taxonomy" id="34508"/>
    <lineage>
        <taxon>Eukaryota</taxon>
        <taxon>Metazoa</taxon>
        <taxon>Ecdysozoa</taxon>
        <taxon>Nematoda</taxon>
        <taxon>Chromadorea</taxon>
        <taxon>Rhabditida</taxon>
        <taxon>Tylenchina</taxon>
        <taxon>Panagrolaimomorpha</taxon>
        <taxon>Strongyloidoidea</taxon>
        <taxon>Steinernematidae</taxon>
        <taxon>Steinernema</taxon>
    </lineage>
</organism>
<dbReference type="Proteomes" id="UP000298663">
    <property type="component" value="Unassembled WGS sequence"/>
</dbReference>
<proteinExistence type="inferred from homology"/>
<reference evidence="4 5" key="2">
    <citation type="journal article" date="2019" name="G3 (Bethesda)">
        <title>Hybrid Assembly of the Genome of the Entomopathogenic Nematode Steinernema carpocapsae Identifies the X-Chromosome.</title>
        <authorList>
            <person name="Serra L."/>
            <person name="Macchietto M."/>
            <person name="Macias-Munoz A."/>
            <person name="McGill C.J."/>
            <person name="Rodriguez I.M."/>
            <person name="Rodriguez B."/>
            <person name="Murad R."/>
            <person name="Mortazavi A."/>
        </authorList>
    </citation>
    <scope>NUCLEOTIDE SEQUENCE [LARGE SCALE GENOMIC DNA]</scope>
    <source>
        <strain evidence="4 5">ALL</strain>
    </source>
</reference>
<dbReference type="OrthoDB" id="5808860at2759"/>
<dbReference type="STRING" id="34508.A0A4U5PCW4"/>
<dbReference type="Gene3D" id="1.25.10.10">
    <property type="entry name" value="Leucine-rich Repeat Variant"/>
    <property type="match status" value="1"/>
</dbReference>
<evidence type="ECO:0000256" key="3">
    <source>
        <dbReference type="ARBA" id="ARBA00022927"/>
    </source>
</evidence>
<evidence type="ECO:0000256" key="1">
    <source>
        <dbReference type="ARBA" id="ARBA00010394"/>
    </source>
</evidence>
<keyword evidence="5" id="KW-1185">Reference proteome</keyword>
<dbReference type="EMBL" id="AZBU02000002">
    <property type="protein sequence ID" value="TKR94156.1"/>
    <property type="molecule type" value="Genomic_DNA"/>
</dbReference>
<accession>A0A4U5PCW4</accession>
<name>A0A4U5PCW4_STECR</name>
<protein>
    <recommendedName>
        <fullName evidence="6">IBB domain-containing protein</fullName>
    </recommendedName>
</protein>
<comment type="caution">
    <text evidence="4">The sequence shown here is derived from an EMBL/GenBank/DDBJ whole genome shotgun (WGS) entry which is preliminary data.</text>
</comment>
<evidence type="ECO:0008006" key="6">
    <source>
        <dbReference type="Google" id="ProtNLM"/>
    </source>
</evidence>
<evidence type="ECO:0000313" key="5">
    <source>
        <dbReference type="Proteomes" id="UP000298663"/>
    </source>
</evidence>
<sequence>MGRTEVDRTQGRPTDRSASFCFRNDRLSRHDAWLDTSTGLRDKQRFAEAFKSPITPWASLFPRSVTMERSEEQETKSEFEVDESLKRYIEVLKSEDDSYLWSEIYSKVRKHVTGGVFLDAEIATSLIELLLQGLQSSNSADAFNCAWALTNIVCESSSSTRTLVRMGGIETLTYTFLTTSERRVQDQCLWALGNIACEDEFLAMKVAHQELLPQVIIILEDTLTMNLFLKQAIWFVHRTIEFCANQLSIKEAVDLTIALIDRSMEFLTQNDMKANDRVAMEALYSLAHLIDVFREPIIDVVLDYKNFTFNLMQILDYLPGHESFRFRKAAMQVIGNLLLGDDHDVGELFDLGLLSFLVIFNMGNFLTTWFSVRSTRKISGFAVIEVLGGAVDLQQHRRHQRELRAPTLLRMGRHCRCRNRPRSSQI</sequence>
<dbReference type="AlphaFoldDB" id="A0A4U5PCW4"/>
<reference evidence="4 5" key="1">
    <citation type="journal article" date="2015" name="Genome Biol.">
        <title>Comparative genomics of Steinernema reveals deeply conserved gene regulatory networks.</title>
        <authorList>
            <person name="Dillman A.R."/>
            <person name="Macchietto M."/>
            <person name="Porter C.F."/>
            <person name="Rogers A."/>
            <person name="Williams B."/>
            <person name="Antoshechkin I."/>
            <person name="Lee M.M."/>
            <person name="Goodwin Z."/>
            <person name="Lu X."/>
            <person name="Lewis E.E."/>
            <person name="Goodrich-Blair H."/>
            <person name="Stock S.P."/>
            <person name="Adams B.J."/>
            <person name="Sternberg P.W."/>
            <person name="Mortazavi A."/>
        </authorList>
    </citation>
    <scope>NUCLEOTIDE SEQUENCE [LARGE SCALE GENOMIC DNA]</scope>
    <source>
        <strain evidence="4 5">ALL</strain>
    </source>
</reference>
<dbReference type="PANTHER" id="PTHR23316">
    <property type="entry name" value="IMPORTIN ALPHA"/>
    <property type="match status" value="1"/>
</dbReference>
<dbReference type="InterPro" id="IPR011989">
    <property type="entry name" value="ARM-like"/>
</dbReference>
<dbReference type="SUPFAM" id="SSF48371">
    <property type="entry name" value="ARM repeat"/>
    <property type="match status" value="1"/>
</dbReference>
<gene>
    <name evidence="4" type="ORF">L596_008481</name>
</gene>
<keyword evidence="3" id="KW-0653">Protein transport</keyword>
<keyword evidence="2" id="KW-0813">Transport</keyword>
<evidence type="ECO:0000256" key="2">
    <source>
        <dbReference type="ARBA" id="ARBA00022448"/>
    </source>
</evidence>
<dbReference type="GO" id="GO:0015031">
    <property type="term" value="P:protein transport"/>
    <property type="evidence" value="ECO:0007669"/>
    <property type="project" value="UniProtKB-KW"/>
</dbReference>
<dbReference type="InterPro" id="IPR016024">
    <property type="entry name" value="ARM-type_fold"/>
</dbReference>
<comment type="similarity">
    <text evidence="1">Belongs to the importin alpha family.</text>
</comment>